<organism evidence="2 3">
    <name type="scientific">Amygdalobacter nucleatus</name>
    <dbReference type="NCBI Taxonomy" id="3029274"/>
    <lineage>
        <taxon>Bacteria</taxon>
        <taxon>Bacillati</taxon>
        <taxon>Bacillota</taxon>
        <taxon>Clostridia</taxon>
        <taxon>Eubacteriales</taxon>
        <taxon>Oscillospiraceae</taxon>
        <taxon>Amygdalobacter</taxon>
    </lineage>
</organism>
<name>A0A133YFP3_9FIRM</name>
<evidence type="ECO:0000313" key="3">
    <source>
        <dbReference type="Proteomes" id="UP000070080"/>
    </source>
</evidence>
<feature type="transmembrane region" description="Helical" evidence="1">
    <location>
        <begin position="20"/>
        <end position="41"/>
    </location>
</feature>
<accession>A0A133YFP3</accession>
<reference evidence="3" key="1">
    <citation type="submission" date="2016-01" db="EMBL/GenBank/DDBJ databases">
        <authorList>
            <person name="Mitreva M."/>
            <person name="Pepin K.H."/>
            <person name="Mihindukulasuriya K.A."/>
            <person name="Fulton R."/>
            <person name="Fronick C."/>
            <person name="O'Laughlin M."/>
            <person name="Miner T."/>
            <person name="Herter B."/>
            <person name="Rosa B.A."/>
            <person name="Cordes M."/>
            <person name="Tomlinson C."/>
            <person name="Wollam A."/>
            <person name="Palsikar V.B."/>
            <person name="Mardis E.R."/>
            <person name="Wilson R.K."/>
        </authorList>
    </citation>
    <scope>NUCLEOTIDE SEQUENCE [LARGE SCALE GENOMIC DNA]</scope>
    <source>
        <strain evidence="3">KA00274</strain>
    </source>
</reference>
<keyword evidence="1" id="KW-0812">Transmembrane</keyword>
<dbReference type="EMBL" id="LSCV01000008">
    <property type="protein sequence ID" value="KXB42011.1"/>
    <property type="molecule type" value="Genomic_DNA"/>
</dbReference>
<dbReference type="Proteomes" id="UP000070080">
    <property type="component" value="Unassembled WGS sequence"/>
</dbReference>
<proteinExistence type="predicted"/>
<dbReference type="STRING" id="1497955.HMPREF1872_00484"/>
<gene>
    <name evidence="2" type="ORF">HMPREF1872_00484</name>
</gene>
<protein>
    <submittedName>
        <fullName evidence="2">Uncharacterized protein</fullName>
    </submittedName>
</protein>
<evidence type="ECO:0000313" key="2">
    <source>
        <dbReference type="EMBL" id="KXB42011.1"/>
    </source>
</evidence>
<evidence type="ECO:0000256" key="1">
    <source>
        <dbReference type="SAM" id="Phobius"/>
    </source>
</evidence>
<dbReference type="AlphaFoldDB" id="A0A133YFP3"/>
<keyword evidence="3" id="KW-1185">Reference proteome</keyword>
<dbReference type="RefSeq" id="WP_066713435.1">
    <property type="nucleotide sequence ID" value="NZ_JARFNM010000001.1"/>
</dbReference>
<sequence>MRKWQEALKKLGKRKEHASVSLLACICLAGILTLESVLLPASRLRYFEAQIPDFVNMQLKTILASYKRPLFKRYALLAFDKQSEGKDELLALVGKQADTYHFQAEVEAEKSLSETDVLQTEVLQYMKPRWPLAMLQTFKQRFLELKKGLQANSQALTVIGKDVDLVKGKLDSLQQTKGKDKAKWKKLLAMGLEKALDYCFDGYSEYKNLAEQSMLNTEAISSFTNLFNLAKQTMDSLTKLNLPMLDDILINEYLLAFLSSAVRNQTTALPSSNKLSSNLTGRNQSFQSLSFADPYELEACMSMFNGKAAYLQVQTEIFALRFALQFVAVRQNKTQQAIFLGVGKIIELACLIFAIPISAEAVCQFLTAVEAAIRAFKELKILKAGRTLGLLPNELVKTYVLPKELATFQHDYFDYARLFLLLMTRKHRLNKLYKAIKANLPADFYCQIRAKVNWQVPKWTFQQGQYQAQLTYLKN</sequence>
<comment type="caution">
    <text evidence="2">The sequence shown here is derived from an EMBL/GenBank/DDBJ whole genome shotgun (WGS) entry which is preliminary data.</text>
</comment>
<keyword evidence="1" id="KW-0472">Membrane</keyword>
<keyword evidence="1" id="KW-1133">Transmembrane helix</keyword>